<reference evidence="1 2" key="1">
    <citation type="submission" date="2021-02" db="EMBL/GenBank/DDBJ databases">
        <title>Variation within the Batrachochytrium salamandrivorans European outbreak.</title>
        <authorList>
            <person name="Kelly M."/>
            <person name="Pasmans F."/>
            <person name="Shea T.P."/>
            <person name="Munoz J.F."/>
            <person name="Carranza S."/>
            <person name="Cuomo C.A."/>
            <person name="Martel A."/>
        </authorList>
    </citation>
    <scope>NUCLEOTIDE SEQUENCE [LARGE SCALE GENOMIC DNA]</scope>
    <source>
        <strain evidence="1 2">AMFP18/2</strain>
    </source>
</reference>
<proteinExistence type="predicted"/>
<organism evidence="1 2">
    <name type="scientific">Batrachochytrium salamandrivorans</name>
    <dbReference type="NCBI Taxonomy" id="1357716"/>
    <lineage>
        <taxon>Eukaryota</taxon>
        <taxon>Fungi</taxon>
        <taxon>Fungi incertae sedis</taxon>
        <taxon>Chytridiomycota</taxon>
        <taxon>Chytridiomycota incertae sedis</taxon>
        <taxon>Chytridiomycetes</taxon>
        <taxon>Rhizophydiales</taxon>
        <taxon>Rhizophydiales incertae sedis</taxon>
        <taxon>Batrachochytrium</taxon>
    </lineage>
</organism>
<gene>
    <name evidence="1" type="ORF">BASA50_000319</name>
</gene>
<dbReference type="PANTHER" id="PTHR31366">
    <property type="entry name" value="UPF0739 PROTEIN C1ORF74"/>
    <property type="match status" value="1"/>
</dbReference>
<evidence type="ECO:0000313" key="1">
    <source>
        <dbReference type="EMBL" id="KAH6586722.1"/>
    </source>
</evidence>
<sequence>MDAISQPPFLAEPGQVLQIHLAVSSILGLKGHRNKTFTLELVALVLDIRSAMLNDYRSISKDLAKTFLARVALIHPVFGMLRCVLITGVDFLFFVNRNSRHYSKPSPISNPAWTTYPVFVNVSGSLKEPDIVSIQNMATLACSCSVYMRICQWLNDNTRRDEIWHSFDLESEHPQPIVALTGLLLEYPVVYCCNTLDRNNNLGGIPLDLFQISAQLTAGLHDVFGQTHTLFSFTAPHCLYQECATAIRDYTLDLQQRALGMSAFVQVQIKTSLVTKDVVVM</sequence>
<comment type="caution">
    <text evidence="1">The sequence shown here is derived from an EMBL/GenBank/DDBJ whole genome shotgun (WGS) entry which is preliminary data.</text>
</comment>
<dbReference type="Proteomes" id="UP001648503">
    <property type="component" value="Unassembled WGS sequence"/>
</dbReference>
<dbReference type="InterPro" id="IPR027850">
    <property type="entry name" value="DUF4504"/>
</dbReference>
<keyword evidence="2" id="KW-1185">Reference proteome</keyword>
<name>A0ABQ8EWV4_9FUNG</name>
<accession>A0ABQ8EWV4</accession>
<protein>
    <submittedName>
        <fullName evidence="1">Uncharacterized protein</fullName>
    </submittedName>
</protein>
<dbReference type="PANTHER" id="PTHR31366:SF2">
    <property type="entry name" value="UPF0739 PROTEIN C1ORF74"/>
    <property type="match status" value="1"/>
</dbReference>
<dbReference type="EMBL" id="JAFCIX010000571">
    <property type="protein sequence ID" value="KAH6586722.1"/>
    <property type="molecule type" value="Genomic_DNA"/>
</dbReference>
<dbReference type="Pfam" id="PF14953">
    <property type="entry name" value="DUF4504"/>
    <property type="match status" value="1"/>
</dbReference>
<evidence type="ECO:0000313" key="2">
    <source>
        <dbReference type="Proteomes" id="UP001648503"/>
    </source>
</evidence>